<evidence type="ECO:0000256" key="4">
    <source>
        <dbReference type="ARBA" id="ARBA00022676"/>
    </source>
</evidence>
<dbReference type="Pfam" id="PF13641">
    <property type="entry name" value="Glyco_tranf_2_3"/>
    <property type="match status" value="1"/>
</dbReference>
<gene>
    <name evidence="10" type="ORF">Enr10x_60020</name>
</gene>
<comment type="pathway">
    <text evidence="3">Sphingolipid metabolism.</text>
</comment>
<name>A0A517QG85_9PLAN</name>
<dbReference type="InterPro" id="IPR025993">
    <property type="entry name" value="Ceramide_glucosylTrfase"/>
</dbReference>
<keyword evidence="8 9" id="KW-0472">Membrane</keyword>
<feature type="transmembrane region" description="Helical" evidence="9">
    <location>
        <begin position="355"/>
        <end position="373"/>
    </location>
</feature>
<sequence length="419" mass="47110">MLILATICAFCLLCFALLNLYWGHRVACLYRTHLTRTADSDYTPSATVLLSLRGNDPFLSDCLHGLLNQDYPEYQVKIIVDHIDDPAYSFVAQYLAEHDHPHCDVSIREGTHGNCGLKNASLVQAIGEVDKEVEVVAWLDADVVPHRSWLRELVSPLQDPQTGVSSGIRWYAPRQANPGTMVRHAWNTAALMQMVSLEIPWGGSIALSRDVFTHPQLVHSLSRMLWEDTGLKSIATRLDRKIAFVPAATMVNTESIPFHSCFRYMTRQLVNARFYHPHWWLIASLGLMTAVAQSTLLALGVLFLVQGNLSAAAASAGVLFVSNACVALPIFRISLLIHQTVRARGDHYRRQPLQTLGYLGMTVYFFAAALLAAMRTRMIDWRGVLYHVPEPFDVRIMHYEPYQPPRESVGQFEIENISL</sequence>
<feature type="transmembrane region" description="Helical" evidence="9">
    <location>
        <begin position="279"/>
        <end position="305"/>
    </location>
</feature>
<dbReference type="GO" id="GO:0006679">
    <property type="term" value="P:glucosylceramide biosynthetic process"/>
    <property type="evidence" value="ECO:0007669"/>
    <property type="project" value="TreeGrafter"/>
</dbReference>
<reference evidence="10 11" key="1">
    <citation type="submission" date="2019-03" db="EMBL/GenBank/DDBJ databases">
        <title>Deep-cultivation of Planctomycetes and their phenomic and genomic characterization uncovers novel biology.</title>
        <authorList>
            <person name="Wiegand S."/>
            <person name="Jogler M."/>
            <person name="Boedeker C."/>
            <person name="Pinto D."/>
            <person name="Vollmers J."/>
            <person name="Rivas-Marin E."/>
            <person name="Kohn T."/>
            <person name="Peeters S.H."/>
            <person name="Heuer A."/>
            <person name="Rast P."/>
            <person name="Oberbeckmann S."/>
            <person name="Bunk B."/>
            <person name="Jeske O."/>
            <person name="Meyerdierks A."/>
            <person name="Storesund J.E."/>
            <person name="Kallscheuer N."/>
            <person name="Luecker S."/>
            <person name="Lage O.M."/>
            <person name="Pohl T."/>
            <person name="Merkel B.J."/>
            <person name="Hornburger P."/>
            <person name="Mueller R.-W."/>
            <person name="Bruemmer F."/>
            <person name="Labrenz M."/>
            <person name="Spormann A.M."/>
            <person name="Op den Camp H."/>
            <person name="Overmann J."/>
            <person name="Amann R."/>
            <person name="Jetten M.S.M."/>
            <person name="Mascher T."/>
            <person name="Medema M.H."/>
            <person name="Devos D.P."/>
            <person name="Kaster A.-K."/>
            <person name="Ovreas L."/>
            <person name="Rohde M."/>
            <person name="Galperin M.Y."/>
            <person name="Jogler C."/>
        </authorList>
    </citation>
    <scope>NUCLEOTIDE SEQUENCE [LARGE SCALE GENOMIC DNA]</scope>
    <source>
        <strain evidence="10 11">Enr10</strain>
    </source>
</reference>
<dbReference type="Gene3D" id="3.90.550.10">
    <property type="entry name" value="Spore Coat Polysaccharide Biosynthesis Protein SpsA, Chain A"/>
    <property type="match status" value="1"/>
</dbReference>
<evidence type="ECO:0000256" key="2">
    <source>
        <dbReference type="ARBA" id="ARBA00004760"/>
    </source>
</evidence>
<keyword evidence="11" id="KW-1185">Reference proteome</keyword>
<keyword evidence="5 10" id="KW-0808">Transferase</keyword>
<dbReference type="EMBL" id="CP037421">
    <property type="protein sequence ID" value="QDT30634.1"/>
    <property type="molecule type" value="Genomic_DNA"/>
</dbReference>
<evidence type="ECO:0000313" key="11">
    <source>
        <dbReference type="Proteomes" id="UP000315647"/>
    </source>
</evidence>
<proteinExistence type="predicted"/>
<evidence type="ECO:0000256" key="8">
    <source>
        <dbReference type="ARBA" id="ARBA00023136"/>
    </source>
</evidence>
<dbReference type="SUPFAM" id="SSF53448">
    <property type="entry name" value="Nucleotide-diphospho-sugar transferases"/>
    <property type="match status" value="1"/>
</dbReference>
<evidence type="ECO:0000256" key="3">
    <source>
        <dbReference type="ARBA" id="ARBA00004991"/>
    </source>
</evidence>
<evidence type="ECO:0000313" key="10">
    <source>
        <dbReference type="EMBL" id="QDT30634.1"/>
    </source>
</evidence>
<dbReference type="GO" id="GO:0008120">
    <property type="term" value="F:ceramide glucosyltransferase activity"/>
    <property type="evidence" value="ECO:0007669"/>
    <property type="project" value="TreeGrafter"/>
</dbReference>
<evidence type="ECO:0000256" key="7">
    <source>
        <dbReference type="ARBA" id="ARBA00022989"/>
    </source>
</evidence>
<dbReference type="InterPro" id="IPR029044">
    <property type="entry name" value="Nucleotide-diphossugar_trans"/>
</dbReference>
<organism evidence="10 11">
    <name type="scientific">Gimesia panareensis</name>
    <dbReference type="NCBI Taxonomy" id="2527978"/>
    <lineage>
        <taxon>Bacteria</taxon>
        <taxon>Pseudomonadati</taxon>
        <taxon>Planctomycetota</taxon>
        <taxon>Planctomycetia</taxon>
        <taxon>Planctomycetales</taxon>
        <taxon>Planctomycetaceae</taxon>
        <taxon>Gimesia</taxon>
    </lineage>
</organism>
<comment type="pathway">
    <text evidence="2">Lipid metabolism; sphingolipid metabolism.</text>
</comment>
<dbReference type="PANTHER" id="PTHR12726">
    <property type="entry name" value="CERAMIDE GLUCOSYLTRANSFERASE"/>
    <property type="match status" value="1"/>
</dbReference>
<evidence type="ECO:0000256" key="6">
    <source>
        <dbReference type="ARBA" id="ARBA00022692"/>
    </source>
</evidence>
<dbReference type="GO" id="GO:0016020">
    <property type="term" value="C:membrane"/>
    <property type="evidence" value="ECO:0007669"/>
    <property type="project" value="UniProtKB-SubCell"/>
</dbReference>
<dbReference type="CDD" id="cd00761">
    <property type="entry name" value="Glyco_tranf_GTA_type"/>
    <property type="match status" value="1"/>
</dbReference>
<keyword evidence="6 9" id="KW-0812">Transmembrane</keyword>
<feature type="transmembrane region" description="Helical" evidence="9">
    <location>
        <begin position="312"/>
        <end position="335"/>
    </location>
</feature>
<accession>A0A517QG85</accession>
<keyword evidence="4" id="KW-0328">Glycosyltransferase</keyword>
<dbReference type="PANTHER" id="PTHR12726:SF0">
    <property type="entry name" value="CERAMIDE GLUCOSYLTRANSFERASE"/>
    <property type="match status" value="1"/>
</dbReference>
<keyword evidence="7 9" id="KW-1133">Transmembrane helix</keyword>
<comment type="subcellular location">
    <subcellularLocation>
        <location evidence="1">Membrane</location>
        <topology evidence="1">Multi-pass membrane protein</topology>
    </subcellularLocation>
</comment>
<evidence type="ECO:0000256" key="1">
    <source>
        <dbReference type="ARBA" id="ARBA00004141"/>
    </source>
</evidence>
<evidence type="ECO:0000256" key="5">
    <source>
        <dbReference type="ARBA" id="ARBA00022679"/>
    </source>
</evidence>
<evidence type="ECO:0000256" key="9">
    <source>
        <dbReference type="SAM" id="Phobius"/>
    </source>
</evidence>
<dbReference type="AlphaFoldDB" id="A0A517QG85"/>
<dbReference type="Proteomes" id="UP000315647">
    <property type="component" value="Chromosome"/>
</dbReference>
<dbReference type="RefSeq" id="WP_145452514.1">
    <property type="nucleotide sequence ID" value="NZ_CP037421.1"/>
</dbReference>
<protein>
    <submittedName>
        <fullName evidence="10">Glycosyl transferase family 2</fullName>
    </submittedName>
</protein>